<dbReference type="PANTHER" id="PTHR45735:SF2">
    <property type="entry name" value="CLEAVAGE STIMULATION FACTOR SUBUNIT 2"/>
    <property type="match status" value="1"/>
</dbReference>
<accession>A0A9Q0RTD7</accession>
<dbReference type="OrthoDB" id="272703at2759"/>
<evidence type="ECO:0000313" key="10">
    <source>
        <dbReference type="EMBL" id="KAJ6225756.1"/>
    </source>
</evidence>
<dbReference type="InterPro" id="IPR035979">
    <property type="entry name" value="RBD_domain_sf"/>
</dbReference>
<dbReference type="AlphaFoldDB" id="A0A9Q0RTD7"/>
<keyword evidence="6" id="KW-0539">Nucleus</keyword>
<dbReference type="InterPro" id="IPR000504">
    <property type="entry name" value="RRM_dom"/>
</dbReference>
<keyword evidence="11" id="KW-1185">Reference proteome</keyword>
<dbReference type="InterPro" id="IPR025742">
    <property type="entry name" value="CSTF2_hinge"/>
</dbReference>
<evidence type="ECO:0000256" key="6">
    <source>
        <dbReference type="ARBA" id="ARBA00023242"/>
    </source>
</evidence>
<dbReference type="OMA" id="CEPEDAP"/>
<name>A0A9Q0RTD7_BLOTA</name>
<dbReference type="Gene3D" id="1.10.20.70">
    <property type="entry name" value="Transcription termination and cleavage factor, C-terminal domain"/>
    <property type="match status" value="1"/>
</dbReference>
<feature type="domain" description="RRM" evidence="9">
    <location>
        <begin position="14"/>
        <end position="92"/>
    </location>
</feature>
<evidence type="ECO:0000256" key="2">
    <source>
        <dbReference type="ARBA" id="ARBA00022553"/>
    </source>
</evidence>
<keyword evidence="5 7" id="KW-0694">RNA-binding</keyword>
<comment type="caution">
    <text evidence="10">The sequence shown here is derived from an EMBL/GenBank/DDBJ whole genome shotgun (WGS) entry which is preliminary data.</text>
</comment>
<feature type="region of interest" description="Disordered" evidence="8">
    <location>
        <begin position="289"/>
        <end position="390"/>
    </location>
</feature>
<dbReference type="InterPro" id="IPR026896">
    <property type="entry name" value="CSTF_C"/>
</dbReference>
<evidence type="ECO:0000259" key="9">
    <source>
        <dbReference type="PROSITE" id="PS50102"/>
    </source>
</evidence>
<evidence type="ECO:0000256" key="8">
    <source>
        <dbReference type="SAM" id="MobiDB-lite"/>
    </source>
</evidence>
<dbReference type="SMART" id="SM00360">
    <property type="entry name" value="RRM"/>
    <property type="match status" value="1"/>
</dbReference>
<dbReference type="CDD" id="cd12671">
    <property type="entry name" value="RRM_CSTF2_CSTF2T"/>
    <property type="match status" value="1"/>
</dbReference>
<keyword evidence="4" id="KW-0677">Repeat</keyword>
<dbReference type="FunFam" id="1.25.40.630:FF:000001">
    <property type="entry name" value="Cleavage stimulation factor subunit 2"/>
    <property type="match status" value="1"/>
</dbReference>
<dbReference type="Pfam" id="PF14327">
    <property type="entry name" value="CSTF2_hinge"/>
    <property type="match status" value="1"/>
</dbReference>
<protein>
    <recommendedName>
        <fullName evidence="9">RRM domain-containing protein</fullName>
    </recommendedName>
</protein>
<evidence type="ECO:0000256" key="4">
    <source>
        <dbReference type="ARBA" id="ARBA00022737"/>
    </source>
</evidence>
<dbReference type="Proteomes" id="UP001142055">
    <property type="component" value="Chromosome 1"/>
</dbReference>
<dbReference type="EMBL" id="JAPWDV010000001">
    <property type="protein sequence ID" value="KAJ6225756.1"/>
    <property type="molecule type" value="Genomic_DNA"/>
</dbReference>
<keyword evidence="3" id="KW-0507">mRNA processing</keyword>
<dbReference type="GO" id="GO:0005847">
    <property type="term" value="C:mRNA cleavage and polyadenylation specificity factor complex"/>
    <property type="evidence" value="ECO:0007669"/>
    <property type="project" value="TreeGrafter"/>
</dbReference>
<gene>
    <name evidence="10" type="ORF">RDWZM_004301</name>
</gene>
<dbReference type="Gene3D" id="1.25.40.630">
    <property type="match status" value="1"/>
</dbReference>
<proteinExistence type="predicted"/>
<dbReference type="PANTHER" id="PTHR45735">
    <property type="entry name" value="CLEAVAGE STIMULATION FACTOR SUBUNIT 2"/>
    <property type="match status" value="1"/>
</dbReference>
<evidence type="ECO:0000256" key="3">
    <source>
        <dbReference type="ARBA" id="ARBA00022664"/>
    </source>
</evidence>
<feature type="compositionally biased region" description="Low complexity" evidence="8">
    <location>
        <begin position="367"/>
        <end position="384"/>
    </location>
</feature>
<dbReference type="SUPFAM" id="SSF54928">
    <property type="entry name" value="RNA-binding domain, RBD"/>
    <property type="match status" value="1"/>
</dbReference>
<keyword evidence="2" id="KW-0597">Phosphoprotein</keyword>
<dbReference type="InterPro" id="IPR012677">
    <property type="entry name" value="Nucleotide-bd_a/b_plait_sf"/>
</dbReference>
<dbReference type="FunFam" id="1.10.20.70:FF:000001">
    <property type="entry name" value="Cleavage stimulation factor subunit 2"/>
    <property type="match status" value="1"/>
</dbReference>
<sequence length="429" mass="46849">MAVAQAATNERSLRSVFVGNIPYDASEEKLKDIFSEVGPVLSFKLVYDRESGKPKGYGFCEYRDQETASSAMRNLNGYELNGRSLRVDTATNERFKEEMKNLQTTISGTTFESPYGQETDPEKTPETIAKVVASLAPEQIFELARQMKHCALTNPNEARNMLVQNPQLAYALLQALVVMRAVDLNAAASILYKPNPAPVNIIPSNIGLAPGQPIPPAGMGIPPPPGMVPNVPPPQQMPMQQVPPVHPFDPMHDMFNRPPINPNAGPQVPPPQQQQQPYFDQRPIIDPRIKSEPMFDPRGNPPPTTTSLDPRIRNQPIDPRQMSQQQTNGMRGPAPAPVPAPMPAANPGQPFGNRFAPPNVIAPPQQPSSQQPTTGSQVSSTPTSAQAEQEKAALIMQVLALSDQQIALLPSEQRQSILQLKEQLARGQS</sequence>
<dbReference type="GO" id="GO:0003729">
    <property type="term" value="F:mRNA binding"/>
    <property type="evidence" value="ECO:0007669"/>
    <property type="project" value="TreeGrafter"/>
</dbReference>
<evidence type="ECO:0000256" key="1">
    <source>
        <dbReference type="ARBA" id="ARBA00004123"/>
    </source>
</evidence>
<dbReference type="Gene3D" id="3.30.70.330">
    <property type="match status" value="1"/>
</dbReference>
<dbReference type="InterPro" id="IPR038192">
    <property type="entry name" value="CSTF_C_sf"/>
</dbReference>
<reference evidence="10" key="1">
    <citation type="submission" date="2022-12" db="EMBL/GenBank/DDBJ databases">
        <title>Genome assemblies of Blomia tropicalis.</title>
        <authorList>
            <person name="Cui Y."/>
        </authorList>
    </citation>
    <scope>NUCLEOTIDE SEQUENCE</scope>
    <source>
        <tissue evidence="10">Adult mites</tissue>
    </source>
</reference>
<dbReference type="FunFam" id="3.30.70.330:FF:000061">
    <property type="entry name" value="cleavage stimulation factor subunit 2 isoform X1"/>
    <property type="match status" value="1"/>
</dbReference>
<dbReference type="PROSITE" id="PS50102">
    <property type="entry name" value="RRM"/>
    <property type="match status" value="1"/>
</dbReference>
<evidence type="ECO:0000256" key="5">
    <source>
        <dbReference type="ARBA" id="ARBA00022884"/>
    </source>
</evidence>
<evidence type="ECO:0000256" key="7">
    <source>
        <dbReference type="PROSITE-ProRule" id="PRU00176"/>
    </source>
</evidence>
<evidence type="ECO:0000313" key="11">
    <source>
        <dbReference type="Proteomes" id="UP001142055"/>
    </source>
</evidence>
<feature type="region of interest" description="Disordered" evidence="8">
    <location>
        <begin position="255"/>
        <end position="277"/>
    </location>
</feature>
<organism evidence="10 11">
    <name type="scientific">Blomia tropicalis</name>
    <name type="common">Mite</name>
    <dbReference type="NCBI Taxonomy" id="40697"/>
    <lineage>
        <taxon>Eukaryota</taxon>
        <taxon>Metazoa</taxon>
        <taxon>Ecdysozoa</taxon>
        <taxon>Arthropoda</taxon>
        <taxon>Chelicerata</taxon>
        <taxon>Arachnida</taxon>
        <taxon>Acari</taxon>
        <taxon>Acariformes</taxon>
        <taxon>Sarcoptiformes</taxon>
        <taxon>Astigmata</taxon>
        <taxon>Glycyphagoidea</taxon>
        <taxon>Echimyopodidae</taxon>
        <taxon>Blomia</taxon>
    </lineage>
</organism>
<dbReference type="Pfam" id="PF00076">
    <property type="entry name" value="RRM_1"/>
    <property type="match status" value="1"/>
</dbReference>
<feature type="compositionally biased region" description="Pro residues" evidence="8">
    <location>
        <begin position="334"/>
        <end position="344"/>
    </location>
</feature>
<dbReference type="GO" id="GO:0031124">
    <property type="term" value="P:mRNA 3'-end processing"/>
    <property type="evidence" value="ECO:0007669"/>
    <property type="project" value="InterPro"/>
</dbReference>
<comment type="subcellular location">
    <subcellularLocation>
        <location evidence="1">Nucleus</location>
    </subcellularLocation>
</comment>
<dbReference type="Pfam" id="PF14304">
    <property type="entry name" value="CSTF_C"/>
    <property type="match status" value="1"/>
</dbReference>